<dbReference type="AlphaFoldDB" id="A0AAE1GIS9"/>
<evidence type="ECO:0000313" key="3">
    <source>
        <dbReference type="Proteomes" id="UP001286313"/>
    </source>
</evidence>
<keyword evidence="1" id="KW-0472">Membrane</keyword>
<evidence type="ECO:0008006" key="4">
    <source>
        <dbReference type="Google" id="ProtNLM"/>
    </source>
</evidence>
<protein>
    <recommendedName>
        <fullName evidence="4">Reverse transcriptase</fullName>
    </recommendedName>
</protein>
<gene>
    <name evidence="2" type="ORF">Pcinc_005721</name>
</gene>
<keyword evidence="1" id="KW-1133">Transmembrane helix</keyword>
<organism evidence="2 3">
    <name type="scientific">Petrolisthes cinctipes</name>
    <name type="common">Flat porcelain crab</name>
    <dbReference type="NCBI Taxonomy" id="88211"/>
    <lineage>
        <taxon>Eukaryota</taxon>
        <taxon>Metazoa</taxon>
        <taxon>Ecdysozoa</taxon>
        <taxon>Arthropoda</taxon>
        <taxon>Crustacea</taxon>
        <taxon>Multicrustacea</taxon>
        <taxon>Malacostraca</taxon>
        <taxon>Eumalacostraca</taxon>
        <taxon>Eucarida</taxon>
        <taxon>Decapoda</taxon>
        <taxon>Pleocyemata</taxon>
        <taxon>Anomura</taxon>
        <taxon>Galatheoidea</taxon>
        <taxon>Porcellanidae</taxon>
        <taxon>Petrolisthes</taxon>
    </lineage>
</organism>
<reference evidence="2" key="1">
    <citation type="submission" date="2023-10" db="EMBL/GenBank/DDBJ databases">
        <title>Genome assemblies of two species of porcelain crab, Petrolisthes cinctipes and Petrolisthes manimaculis (Anomura: Porcellanidae).</title>
        <authorList>
            <person name="Angst P."/>
        </authorList>
    </citation>
    <scope>NUCLEOTIDE SEQUENCE</scope>
    <source>
        <strain evidence="2">PB745_01</strain>
        <tissue evidence="2">Gill</tissue>
    </source>
</reference>
<feature type="transmembrane region" description="Helical" evidence="1">
    <location>
        <begin position="86"/>
        <end position="110"/>
    </location>
</feature>
<keyword evidence="3" id="KW-1185">Reference proteome</keyword>
<sequence length="112" mass="12385">MQELVQALGACSGTSPGPDEIRYEMIKHLDHGSMIKLLQVYNEIWRGQTFPNSWHFAHVIPIPKGGGSPRSTMSYRPIALTSVRRSIIVTAVLSLFCVASDGILFFSMVFSS</sequence>
<evidence type="ECO:0000313" key="2">
    <source>
        <dbReference type="EMBL" id="KAK3890343.1"/>
    </source>
</evidence>
<keyword evidence="1" id="KW-0812">Transmembrane</keyword>
<dbReference type="PANTHER" id="PTHR19446">
    <property type="entry name" value="REVERSE TRANSCRIPTASES"/>
    <property type="match status" value="1"/>
</dbReference>
<dbReference type="EMBL" id="JAWQEG010000431">
    <property type="protein sequence ID" value="KAK3890343.1"/>
    <property type="molecule type" value="Genomic_DNA"/>
</dbReference>
<name>A0AAE1GIS9_PETCI</name>
<comment type="caution">
    <text evidence="2">The sequence shown here is derived from an EMBL/GenBank/DDBJ whole genome shotgun (WGS) entry which is preliminary data.</text>
</comment>
<dbReference type="Proteomes" id="UP001286313">
    <property type="component" value="Unassembled WGS sequence"/>
</dbReference>
<proteinExistence type="predicted"/>
<evidence type="ECO:0000256" key="1">
    <source>
        <dbReference type="SAM" id="Phobius"/>
    </source>
</evidence>
<accession>A0AAE1GIS9</accession>